<keyword evidence="1" id="KW-0812">Transmembrane</keyword>
<evidence type="ECO:0000313" key="3">
    <source>
        <dbReference type="Proteomes" id="UP001188597"/>
    </source>
</evidence>
<feature type="transmembrane region" description="Helical" evidence="1">
    <location>
        <begin position="65"/>
        <end position="91"/>
    </location>
</feature>
<reference evidence="2" key="1">
    <citation type="submission" date="2022-12" db="EMBL/GenBank/DDBJ databases">
        <title>Draft genome assemblies for two species of Escallonia (Escalloniales).</title>
        <authorList>
            <person name="Chanderbali A."/>
            <person name="Dervinis C."/>
            <person name="Anghel I."/>
            <person name="Soltis D."/>
            <person name="Soltis P."/>
            <person name="Zapata F."/>
        </authorList>
    </citation>
    <scope>NUCLEOTIDE SEQUENCE</scope>
    <source>
        <strain evidence="2">UCBG64.0493</strain>
        <tissue evidence="2">Leaf</tissue>
    </source>
</reference>
<comment type="caution">
    <text evidence="2">The sequence shown here is derived from an EMBL/GenBank/DDBJ whole genome shotgun (WGS) entry which is preliminary data.</text>
</comment>
<keyword evidence="1" id="KW-0472">Membrane</keyword>
<dbReference type="AlphaFoldDB" id="A0AA88VL02"/>
<organism evidence="2 3">
    <name type="scientific">Escallonia herrerae</name>
    <dbReference type="NCBI Taxonomy" id="1293975"/>
    <lineage>
        <taxon>Eukaryota</taxon>
        <taxon>Viridiplantae</taxon>
        <taxon>Streptophyta</taxon>
        <taxon>Embryophyta</taxon>
        <taxon>Tracheophyta</taxon>
        <taxon>Spermatophyta</taxon>
        <taxon>Magnoliopsida</taxon>
        <taxon>eudicotyledons</taxon>
        <taxon>Gunneridae</taxon>
        <taxon>Pentapetalae</taxon>
        <taxon>asterids</taxon>
        <taxon>campanulids</taxon>
        <taxon>Escalloniales</taxon>
        <taxon>Escalloniaceae</taxon>
        <taxon>Escallonia</taxon>
    </lineage>
</organism>
<dbReference type="Pfam" id="PF06749">
    <property type="entry name" value="DUF1218"/>
    <property type="match status" value="1"/>
</dbReference>
<accession>A0AA88VL02</accession>
<keyword evidence="3" id="KW-1185">Reference proteome</keyword>
<evidence type="ECO:0000256" key="1">
    <source>
        <dbReference type="SAM" id="Phobius"/>
    </source>
</evidence>
<dbReference type="InterPro" id="IPR009606">
    <property type="entry name" value="DEAL/Modifying_wall_lignin1/2"/>
</dbReference>
<evidence type="ECO:0000313" key="2">
    <source>
        <dbReference type="EMBL" id="KAK3008030.1"/>
    </source>
</evidence>
<feature type="transmembrane region" description="Helical" evidence="1">
    <location>
        <begin position="111"/>
        <end position="131"/>
    </location>
</feature>
<dbReference type="EMBL" id="JAVXUP010001798">
    <property type="protein sequence ID" value="KAK3008030.1"/>
    <property type="molecule type" value="Genomic_DNA"/>
</dbReference>
<sequence>MERQQYGFTLPISLVILRPRLLRIVHCCRIQAIKGTARLSVSGNFVVCRKFCPGEQSSSCNAKNVTVSCIFLFLSWWVMISFGIAVILIGTATSMSQTQHFGEGWLDGECYIIKGGVYTGSGILILITGSLKSEKGQLIKAKRCLHKLNKEKQIDIQAKLGKFFLRKGV</sequence>
<protein>
    <submittedName>
        <fullName evidence="2">Uncharacterized protein</fullName>
    </submittedName>
</protein>
<name>A0AA88VL02_9ASTE</name>
<dbReference type="Proteomes" id="UP001188597">
    <property type="component" value="Unassembled WGS sequence"/>
</dbReference>
<keyword evidence="1" id="KW-1133">Transmembrane helix</keyword>
<gene>
    <name evidence="2" type="ORF">RJ639_013442</name>
</gene>
<proteinExistence type="predicted"/>